<protein>
    <submittedName>
        <fullName evidence="1">Uncharacterized protein</fullName>
    </submittedName>
</protein>
<proteinExistence type="predicted"/>
<evidence type="ECO:0000313" key="2">
    <source>
        <dbReference type="Proteomes" id="UP000053144"/>
    </source>
</evidence>
<evidence type="ECO:0000313" key="1">
    <source>
        <dbReference type="EMBL" id="KOM37531.1"/>
    </source>
</evidence>
<reference evidence="2" key="1">
    <citation type="journal article" date="2015" name="Proc. Natl. Acad. Sci. U.S.A.">
        <title>Genome sequencing of adzuki bean (Vigna angularis) provides insight into high starch and low fat accumulation and domestication.</title>
        <authorList>
            <person name="Yang K."/>
            <person name="Tian Z."/>
            <person name="Chen C."/>
            <person name="Luo L."/>
            <person name="Zhao B."/>
            <person name="Wang Z."/>
            <person name="Yu L."/>
            <person name="Li Y."/>
            <person name="Sun Y."/>
            <person name="Li W."/>
            <person name="Chen Y."/>
            <person name="Li Y."/>
            <person name="Zhang Y."/>
            <person name="Ai D."/>
            <person name="Zhao J."/>
            <person name="Shang C."/>
            <person name="Ma Y."/>
            <person name="Wu B."/>
            <person name="Wang M."/>
            <person name="Gao L."/>
            <person name="Sun D."/>
            <person name="Zhang P."/>
            <person name="Guo F."/>
            <person name="Wang W."/>
            <person name="Li Y."/>
            <person name="Wang J."/>
            <person name="Varshney R.K."/>
            <person name="Wang J."/>
            <person name="Ling H.Q."/>
            <person name="Wan P."/>
        </authorList>
    </citation>
    <scope>NUCLEOTIDE SEQUENCE</scope>
    <source>
        <strain evidence="2">cv. Jingnong 6</strain>
    </source>
</reference>
<dbReference type="AlphaFoldDB" id="A0A0L9U438"/>
<gene>
    <name evidence="1" type="ORF">LR48_Vigan03g091300</name>
</gene>
<organism evidence="1 2">
    <name type="scientific">Phaseolus angularis</name>
    <name type="common">Azuki bean</name>
    <name type="synonym">Vigna angularis</name>
    <dbReference type="NCBI Taxonomy" id="3914"/>
    <lineage>
        <taxon>Eukaryota</taxon>
        <taxon>Viridiplantae</taxon>
        <taxon>Streptophyta</taxon>
        <taxon>Embryophyta</taxon>
        <taxon>Tracheophyta</taxon>
        <taxon>Spermatophyta</taxon>
        <taxon>Magnoliopsida</taxon>
        <taxon>eudicotyledons</taxon>
        <taxon>Gunneridae</taxon>
        <taxon>Pentapetalae</taxon>
        <taxon>rosids</taxon>
        <taxon>fabids</taxon>
        <taxon>Fabales</taxon>
        <taxon>Fabaceae</taxon>
        <taxon>Papilionoideae</taxon>
        <taxon>50 kb inversion clade</taxon>
        <taxon>NPAAA clade</taxon>
        <taxon>indigoferoid/millettioid clade</taxon>
        <taxon>Phaseoleae</taxon>
        <taxon>Vigna</taxon>
    </lineage>
</organism>
<dbReference type="EMBL" id="CM003373">
    <property type="protein sequence ID" value="KOM37531.1"/>
    <property type="molecule type" value="Genomic_DNA"/>
</dbReference>
<dbReference type="Proteomes" id="UP000053144">
    <property type="component" value="Chromosome 3"/>
</dbReference>
<dbReference type="Gramene" id="KOM37531">
    <property type="protein sequence ID" value="KOM37531"/>
    <property type="gene ID" value="LR48_Vigan03g091300"/>
</dbReference>
<accession>A0A0L9U438</accession>
<sequence>MEAGCATAARKVALGFEPLTLFVIRFRLFSSAALLMLYGGEMKVRVVGWVRVRASGGKERECRGCHDGDLGSRVEWHNSYDDSSLKRTLQHDSCGGGLAAACAWWRCKAVAAMEDDGVVVYSIFYIQI</sequence>
<name>A0A0L9U438_PHAAN</name>